<dbReference type="KEGG" id="vg:77954659"/>
<dbReference type="EMBL" id="OL549189">
    <property type="protein sequence ID" value="UIW13266.1"/>
    <property type="molecule type" value="Genomic_DNA"/>
</dbReference>
<dbReference type="Pfam" id="PF25681">
    <property type="entry name" value="Phage_TTP_17"/>
    <property type="match status" value="1"/>
</dbReference>
<gene>
    <name evidence="1" type="primary">14</name>
    <name evidence="1" type="ORF">SEA_CREWMATE_14</name>
</gene>
<dbReference type="InterPro" id="IPR058154">
    <property type="entry name" value="Bxb1_TTP-like"/>
</dbReference>
<dbReference type="Proteomes" id="UP001200761">
    <property type="component" value="Segment"/>
</dbReference>
<reference evidence="1" key="1">
    <citation type="submission" date="2021-11" db="EMBL/GenBank/DDBJ databases">
        <authorList>
            <person name="Furlong K.P."/>
            <person name="Ghanmi N."/>
            <person name="Islam M.S."/>
            <person name="Jung D."/>
            <person name="Madani M.T."/>
            <person name="Petrova A."/>
            <person name="Ristovski M."/>
            <person name="Salikini A."/>
            <person name="Uppal M."/>
            <person name="Tran A."/>
            <person name="Tremblay V."/>
            <person name="Williams E."/>
            <person name="Giles L."/>
            <person name="McCarthy L."/>
            <person name="Wheaton K.A."/>
            <person name="Chan K."/>
            <person name="Rudner A.D."/>
            <person name="Beyer A.R."/>
            <person name="Chong R.A."/>
            <person name="Edgington N.P."/>
            <person name="Freise A.C."/>
            <person name="Garcia Costas A.M."/>
            <person name="Gibb B.P."/>
            <person name="Klyczek K.K."/>
            <person name="Swerdlow S.J."/>
            <person name="Garlena R.A."/>
            <person name="Russell D.A."/>
            <person name="Jacobs-Sera D."/>
            <person name="Hatfull G.F."/>
        </authorList>
    </citation>
    <scope>NUCLEOTIDE SEQUENCE</scope>
</reference>
<dbReference type="GeneID" id="77954659"/>
<keyword evidence="2" id="KW-1185">Reference proteome</keyword>
<name>A0AA48Y4B2_9CAUD</name>
<accession>A0AA48Y4B2</accession>
<sequence length="185" mass="20041">MSGDAKNTTLWNGADVFIAPLDTAGPADTVTAWAAAWDAVGLLDGEEGFTESRDQDTSEHYAWGGQLYRRTVSKHKRSFKFVALEDNDVVFDLVNPGSARSTDGATGVRTSTIKAPVAGQKFAIGFELRDNGRVKRRIAKIAEVSEVAEIKESENEPTVYEITVLVFPEADGTLYTTIEDDPAAP</sequence>
<evidence type="ECO:0000313" key="2">
    <source>
        <dbReference type="Proteomes" id="UP001200761"/>
    </source>
</evidence>
<dbReference type="RefSeq" id="YP_010678265.1">
    <property type="nucleotide sequence ID" value="NC_071033.1"/>
</dbReference>
<protein>
    <submittedName>
        <fullName evidence="1">Major tail protein</fullName>
    </submittedName>
</protein>
<proteinExistence type="predicted"/>
<organism evidence="1 2">
    <name type="scientific">Arthrobacter phage Crewmate</name>
    <dbReference type="NCBI Taxonomy" id="2832317"/>
    <lineage>
        <taxon>Viruses</taxon>
        <taxon>Duplodnaviria</taxon>
        <taxon>Heunggongvirae</taxon>
        <taxon>Uroviricota</taxon>
        <taxon>Caudoviricetes</taxon>
        <taxon>Casidaviridae</taxon>
        <taxon>Manhattanvirus</taxon>
        <taxon>Manhattanvirus crewmate</taxon>
    </lineage>
</organism>
<evidence type="ECO:0000313" key="1">
    <source>
        <dbReference type="EMBL" id="UIW13266.1"/>
    </source>
</evidence>